<reference evidence="3" key="1">
    <citation type="journal article" date="2008" name="Genome Res.">
        <title>The genome of Pelotomaculum thermopropionicum reveals niche-associated evolution in anaerobic microbiota.</title>
        <authorList>
            <person name="Kosaka T."/>
            <person name="Kato S."/>
            <person name="Shimoyama T."/>
            <person name="Ishii S."/>
            <person name="Abe T."/>
            <person name="Watanabe K."/>
        </authorList>
    </citation>
    <scope>NUCLEOTIDE SEQUENCE [LARGE SCALE GENOMIC DNA]</scope>
    <source>
        <strain evidence="3">DSM 13744 / JCM 10971 / SI</strain>
    </source>
</reference>
<organism evidence="2 3">
    <name type="scientific">Pelotomaculum thermopropionicum (strain DSM 13744 / JCM 10971 / SI)</name>
    <dbReference type="NCBI Taxonomy" id="370438"/>
    <lineage>
        <taxon>Bacteria</taxon>
        <taxon>Bacillati</taxon>
        <taxon>Bacillota</taxon>
        <taxon>Clostridia</taxon>
        <taxon>Eubacteriales</taxon>
        <taxon>Desulfotomaculaceae</taxon>
        <taxon>Pelotomaculum</taxon>
    </lineage>
</organism>
<keyword evidence="1" id="KW-0472">Membrane</keyword>
<sequence>MNANKKTVIVFSGDLDRAMAAFIIANGAAAMGNEVSMFFTFWGLNILRRPDKVKTQKSFLEALFGRMMPRGAERLGLSRMNFGGLGALMMKYIMKQKKVNTLRELIETARALGVKMIACTMSMDVMGLKKEELIDGLEFAGVATYLGEADESNVNLFI</sequence>
<protein>
    <submittedName>
        <fullName evidence="2">Uncharacterized conserved protein</fullName>
    </submittedName>
</protein>
<keyword evidence="3" id="KW-1185">Reference proteome</keyword>
<evidence type="ECO:0000313" key="2">
    <source>
        <dbReference type="EMBL" id="BAF59917.1"/>
    </source>
</evidence>
<dbReference type="Proteomes" id="UP000006556">
    <property type="component" value="Chromosome"/>
</dbReference>
<proteinExistence type="predicted"/>
<dbReference type="EMBL" id="AP009389">
    <property type="protein sequence ID" value="BAF59917.1"/>
    <property type="molecule type" value="Genomic_DNA"/>
</dbReference>
<dbReference type="Gene3D" id="3.40.1260.10">
    <property type="entry name" value="DsrEFH-like"/>
    <property type="match status" value="1"/>
</dbReference>
<dbReference type="PANTHER" id="PTHR34655:SF2">
    <property type="entry name" value="PEROXIREDOXIN FAMILY PROTEIN"/>
    <property type="match status" value="1"/>
</dbReference>
<dbReference type="KEGG" id="pth:PTH_1736"/>
<evidence type="ECO:0000256" key="1">
    <source>
        <dbReference type="SAM" id="Phobius"/>
    </source>
</evidence>
<dbReference type="eggNOG" id="COG2210">
    <property type="taxonomic scope" value="Bacteria"/>
</dbReference>
<name>A5D1H4_PELTS</name>
<accession>A5D1H4</accession>
<dbReference type="AlphaFoldDB" id="A5D1H4"/>
<gene>
    <name evidence="2" type="ordered locus">PTH_1736</name>
</gene>
<dbReference type="PANTHER" id="PTHR34655">
    <property type="entry name" value="CONSERVED WITHIN P. AEROPHILUM"/>
    <property type="match status" value="1"/>
</dbReference>
<evidence type="ECO:0000313" key="3">
    <source>
        <dbReference type="Proteomes" id="UP000006556"/>
    </source>
</evidence>
<dbReference type="STRING" id="370438.PTH_1736"/>
<dbReference type="SUPFAM" id="SSF75169">
    <property type="entry name" value="DsrEFH-like"/>
    <property type="match status" value="1"/>
</dbReference>
<dbReference type="Pfam" id="PF13686">
    <property type="entry name" value="DrsE_2"/>
    <property type="match status" value="1"/>
</dbReference>
<keyword evidence="1" id="KW-1133">Transmembrane helix</keyword>
<dbReference type="InterPro" id="IPR032836">
    <property type="entry name" value="DsrE2-like"/>
</dbReference>
<feature type="transmembrane region" description="Helical" evidence="1">
    <location>
        <begin position="20"/>
        <end position="47"/>
    </location>
</feature>
<dbReference type="InterPro" id="IPR027396">
    <property type="entry name" value="DsrEFH-like"/>
</dbReference>
<dbReference type="HOGENOM" id="CLU_094970_1_1_9"/>
<keyword evidence="1" id="KW-0812">Transmembrane</keyword>